<keyword evidence="2" id="KW-1185">Reference proteome</keyword>
<evidence type="ECO:0000313" key="2">
    <source>
        <dbReference type="Proteomes" id="UP000232693"/>
    </source>
</evidence>
<organism evidence="1 2">
    <name type="scientific">Kangiella profundi</name>
    <dbReference type="NCBI Taxonomy" id="1561924"/>
    <lineage>
        <taxon>Bacteria</taxon>
        <taxon>Pseudomonadati</taxon>
        <taxon>Pseudomonadota</taxon>
        <taxon>Gammaproteobacteria</taxon>
        <taxon>Kangiellales</taxon>
        <taxon>Kangiellaceae</taxon>
        <taxon>Kangiella</taxon>
    </lineage>
</organism>
<proteinExistence type="predicted"/>
<dbReference type="EMBL" id="CP025120">
    <property type="protein sequence ID" value="AUD77722.1"/>
    <property type="molecule type" value="Genomic_DNA"/>
</dbReference>
<dbReference type="PANTHER" id="PTHR44086:SF10">
    <property type="entry name" value="THIOSULFATE SULFURTRANSFERASE_RHODANESE-LIKE DOMAIN-CONTAINING PROTEIN 3"/>
    <property type="match status" value="1"/>
</dbReference>
<gene>
    <name evidence="1" type="ORF">CW740_00115</name>
</gene>
<protein>
    <submittedName>
        <fullName evidence="1">Rhodanese</fullName>
    </submittedName>
</protein>
<dbReference type="GO" id="GO:0004792">
    <property type="term" value="F:thiosulfate-cyanide sulfurtransferase activity"/>
    <property type="evidence" value="ECO:0007669"/>
    <property type="project" value="TreeGrafter"/>
</dbReference>
<reference evidence="1 2" key="1">
    <citation type="submission" date="2017-12" db="EMBL/GenBank/DDBJ databases">
        <title>Kangiella profundi FT102 completed genome.</title>
        <authorList>
            <person name="Xu J."/>
            <person name="Wang J."/>
            <person name="Lu Y."/>
        </authorList>
    </citation>
    <scope>NUCLEOTIDE SEQUENCE [LARGE SCALE GENOMIC DNA]</scope>
    <source>
        <strain evidence="1 2">FT102</strain>
    </source>
</reference>
<dbReference type="Pfam" id="PF00581">
    <property type="entry name" value="Rhodanese"/>
    <property type="match status" value="1"/>
</dbReference>
<name>A0A2K9AJB2_9GAMM</name>
<dbReference type="OrthoDB" id="9791096at2"/>
<dbReference type="InterPro" id="IPR001763">
    <property type="entry name" value="Rhodanese-like_dom"/>
</dbReference>
<dbReference type="Proteomes" id="UP000232693">
    <property type="component" value="Chromosome"/>
</dbReference>
<dbReference type="RefSeq" id="WP_106645646.1">
    <property type="nucleotide sequence ID" value="NZ_BMGO01000001.1"/>
</dbReference>
<sequence>MQPCLQNYIGSIKQNIKEISIDDFKCTDCTNALIIDVREPAEHAEGIIEGALPIPRGVLEFKLFSHPVLEGLSEEEILNKPIYIYCASGGRSACSAHALEQIGFKNVFSVAGGIKQWTESGGNLVKP</sequence>
<dbReference type="KEGG" id="kpd:CW740_00115"/>
<accession>A0A2K9AJB2</accession>
<dbReference type="CDD" id="cd00158">
    <property type="entry name" value="RHOD"/>
    <property type="match status" value="1"/>
</dbReference>
<dbReference type="InterPro" id="IPR036873">
    <property type="entry name" value="Rhodanese-like_dom_sf"/>
</dbReference>
<dbReference type="Gene3D" id="3.40.250.10">
    <property type="entry name" value="Rhodanese-like domain"/>
    <property type="match status" value="1"/>
</dbReference>
<dbReference type="SUPFAM" id="SSF52821">
    <property type="entry name" value="Rhodanese/Cell cycle control phosphatase"/>
    <property type="match status" value="1"/>
</dbReference>
<evidence type="ECO:0000313" key="1">
    <source>
        <dbReference type="EMBL" id="AUD77722.1"/>
    </source>
</evidence>
<dbReference type="SMART" id="SM00450">
    <property type="entry name" value="RHOD"/>
    <property type="match status" value="1"/>
</dbReference>
<dbReference type="PROSITE" id="PS50206">
    <property type="entry name" value="RHODANESE_3"/>
    <property type="match status" value="1"/>
</dbReference>
<dbReference type="PANTHER" id="PTHR44086">
    <property type="entry name" value="THIOSULFATE SULFURTRANSFERASE RDL2, MITOCHONDRIAL-RELATED"/>
    <property type="match status" value="1"/>
</dbReference>
<dbReference type="AlphaFoldDB" id="A0A2K9AJB2"/>